<dbReference type="Gramene" id="OIW06892">
    <property type="protein sequence ID" value="OIW06892"/>
    <property type="gene ID" value="TanjilG_19541"/>
</dbReference>
<accession>A0A1J7H2T0</accession>
<proteinExistence type="predicted"/>
<gene>
    <name evidence="2" type="ORF">TanjilG_19541</name>
</gene>
<protein>
    <submittedName>
        <fullName evidence="2">Uncharacterized protein</fullName>
    </submittedName>
</protein>
<sequence>MSSVGQSILMALTVTVNKYYASSNLQAVHGRQGKTSHPSTNLNLGFGRRGLFLSTIIATTQLPDSRTELLQMLLLVMKLLSEYLKKSEENKEKNDKERLESYYKRNYKDYFESMEGSLNGKDGQLSETEKGIQDWLRSNKPK</sequence>
<dbReference type="EMBL" id="CM007368">
    <property type="protein sequence ID" value="OIW06892.1"/>
    <property type="molecule type" value="Genomic_DNA"/>
</dbReference>
<dbReference type="AlphaFoldDB" id="A0A1J7H2T0"/>
<reference evidence="2 3" key="1">
    <citation type="journal article" date="2017" name="Plant Biotechnol. J.">
        <title>A comprehensive draft genome sequence for lupin (Lupinus angustifolius), an emerging health food: insights into plant-microbe interactions and legume evolution.</title>
        <authorList>
            <person name="Hane J.K."/>
            <person name="Ming Y."/>
            <person name="Kamphuis L.G."/>
            <person name="Nelson M.N."/>
            <person name="Garg G."/>
            <person name="Atkins C.A."/>
            <person name="Bayer P.E."/>
            <person name="Bravo A."/>
            <person name="Bringans S."/>
            <person name="Cannon S."/>
            <person name="Edwards D."/>
            <person name="Foley R."/>
            <person name="Gao L.L."/>
            <person name="Harrison M.J."/>
            <person name="Huang W."/>
            <person name="Hurgobin B."/>
            <person name="Li S."/>
            <person name="Liu C.W."/>
            <person name="McGrath A."/>
            <person name="Morahan G."/>
            <person name="Murray J."/>
            <person name="Weller J."/>
            <person name="Jian J."/>
            <person name="Singh K.B."/>
        </authorList>
    </citation>
    <scope>NUCLEOTIDE SEQUENCE [LARGE SCALE GENOMIC DNA]</scope>
    <source>
        <strain evidence="3">cv. Tanjil</strain>
        <tissue evidence="2">Whole plant</tissue>
    </source>
</reference>
<organism evidence="2 3">
    <name type="scientific">Lupinus angustifolius</name>
    <name type="common">Narrow-leaved blue lupine</name>
    <dbReference type="NCBI Taxonomy" id="3871"/>
    <lineage>
        <taxon>Eukaryota</taxon>
        <taxon>Viridiplantae</taxon>
        <taxon>Streptophyta</taxon>
        <taxon>Embryophyta</taxon>
        <taxon>Tracheophyta</taxon>
        <taxon>Spermatophyta</taxon>
        <taxon>Magnoliopsida</taxon>
        <taxon>eudicotyledons</taxon>
        <taxon>Gunneridae</taxon>
        <taxon>Pentapetalae</taxon>
        <taxon>rosids</taxon>
        <taxon>fabids</taxon>
        <taxon>Fabales</taxon>
        <taxon>Fabaceae</taxon>
        <taxon>Papilionoideae</taxon>
        <taxon>50 kb inversion clade</taxon>
        <taxon>genistoids sensu lato</taxon>
        <taxon>core genistoids</taxon>
        <taxon>Genisteae</taxon>
        <taxon>Lupinus</taxon>
    </lineage>
</organism>
<dbReference type="PANTHER" id="PTHR36327:SF1">
    <property type="entry name" value="OS03G0731100 PROTEIN"/>
    <property type="match status" value="1"/>
</dbReference>
<evidence type="ECO:0000313" key="2">
    <source>
        <dbReference type="EMBL" id="OIW06892.1"/>
    </source>
</evidence>
<evidence type="ECO:0000313" key="3">
    <source>
        <dbReference type="Proteomes" id="UP000188354"/>
    </source>
</evidence>
<name>A0A1J7H2T0_LUPAN</name>
<dbReference type="Proteomes" id="UP000188354">
    <property type="component" value="Chromosome LG08"/>
</dbReference>
<dbReference type="STRING" id="3871.A0A1J7H2T0"/>
<keyword evidence="3" id="KW-1185">Reference proteome</keyword>
<evidence type="ECO:0000256" key="1">
    <source>
        <dbReference type="SAM" id="MobiDB-lite"/>
    </source>
</evidence>
<dbReference type="OMA" id="GPARQKN"/>
<dbReference type="PANTHER" id="PTHR36327">
    <property type="entry name" value="UNNAMED PRODUCT"/>
    <property type="match status" value="1"/>
</dbReference>
<feature type="region of interest" description="Disordered" evidence="1">
    <location>
        <begin position="115"/>
        <end position="142"/>
    </location>
</feature>